<dbReference type="PANTHER" id="PTHR40943:SF1">
    <property type="entry name" value="CYTOPLASMIC PROTEIN"/>
    <property type="match status" value="1"/>
</dbReference>
<name>A0ABN9SS04_9DINO</name>
<keyword evidence="3" id="KW-1185">Reference proteome</keyword>
<evidence type="ECO:0000313" key="3">
    <source>
        <dbReference type="Proteomes" id="UP001189429"/>
    </source>
</evidence>
<sequence length="291" mass="30974">MAAWARASLVPGILAPGAGRHSLRLFMAKRAPAEADARGDAKRAASATEGAIRFSHAPPSYFALEALTPKGRRKNADAGDPRDATRPLVKVGTASVGSWSCTEGGWVSSEPRATTEVFHVLAGEASVTDSDGEVHRFGQGDTVTLPKGWAGRWDVAKTFHKVWVVHDHGEVEGASAKAQVAPLDHFAPEAMTPQGVRKDAAYGKPTSTTRKVYSVGTTSVGCWTCTAGGFPVKCRPTTECFHVLEGLFFLTNADGSAHRCKAGDTVVLPKGWSGHWDIIETIKKVWVVVSD</sequence>
<protein>
    <recommendedName>
        <fullName evidence="1">(S)-ureidoglycine aminohydrolase cupin domain-containing protein</fullName>
    </recommendedName>
</protein>
<feature type="domain" description="(S)-ureidoglycine aminohydrolase cupin" evidence="1">
    <location>
        <begin position="216"/>
        <end position="285"/>
    </location>
</feature>
<dbReference type="PANTHER" id="PTHR40943">
    <property type="entry name" value="CYTOPLASMIC PROTEIN-RELATED"/>
    <property type="match status" value="1"/>
</dbReference>
<evidence type="ECO:0000313" key="2">
    <source>
        <dbReference type="EMBL" id="CAK0834723.1"/>
    </source>
</evidence>
<feature type="domain" description="(S)-ureidoglycine aminohydrolase cupin" evidence="1">
    <location>
        <begin position="92"/>
        <end position="162"/>
    </location>
</feature>
<gene>
    <name evidence="2" type="ORF">PCOR1329_LOCUS32081</name>
</gene>
<comment type="caution">
    <text evidence="2">The sequence shown here is derived from an EMBL/GenBank/DDBJ whole genome shotgun (WGS) entry which is preliminary data.</text>
</comment>
<organism evidence="2 3">
    <name type="scientific">Prorocentrum cordatum</name>
    <dbReference type="NCBI Taxonomy" id="2364126"/>
    <lineage>
        <taxon>Eukaryota</taxon>
        <taxon>Sar</taxon>
        <taxon>Alveolata</taxon>
        <taxon>Dinophyceae</taxon>
        <taxon>Prorocentrales</taxon>
        <taxon>Prorocentraceae</taxon>
        <taxon>Prorocentrum</taxon>
    </lineage>
</organism>
<dbReference type="InterPro" id="IPR008579">
    <property type="entry name" value="UGlyAH_Cupin_dom"/>
</dbReference>
<dbReference type="SUPFAM" id="SSF51182">
    <property type="entry name" value="RmlC-like cupins"/>
    <property type="match status" value="2"/>
</dbReference>
<evidence type="ECO:0000259" key="1">
    <source>
        <dbReference type="Pfam" id="PF05899"/>
    </source>
</evidence>
<dbReference type="Pfam" id="PF05899">
    <property type="entry name" value="Cupin_3"/>
    <property type="match status" value="2"/>
</dbReference>
<dbReference type="EMBL" id="CAUYUJ010012879">
    <property type="protein sequence ID" value="CAK0834723.1"/>
    <property type="molecule type" value="Genomic_DNA"/>
</dbReference>
<dbReference type="Proteomes" id="UP001189429">
    <property type="component" value="Unassembled WGS sequence"/>
</dbReference>
<dbReference type="InterPro" id="IPR014710">
    <property type="entry name" value="RmlC-like_jellyroll"/>
</dbReference>
<dbReference type="Gene3D" id="2.60.120.10">
    <property type="entry name" value="Jelly Rolls"/>
    <property type="match status" value="2"/>
</dbReference>
<dbReference type="InterPro" id="IPR011051">
    <property type="entry name" value="RmlC_Cupin_sf"/>
</dbReference>
<accession>A0ABN9SS04</accession>
<reference evidence="2" key="1">
    <citation type="submission" date="2023-10" db="EMBL/GenBank/DDBJ databases">
        <authorList>
            <person name="Chen Y."/>
            <person name="Shah S."/>
            <person name="Dougan E. K."/>
            <person name="Thang M."/>
            <person name="Chan C."/>
        </authorList>
    </citation>
    <scope>NUCLEOTIDE SEQUENCE [LARGE SCALE GENOMIC DNA]</scope>
</reference>
<proteinExistence type="predicted"/>